<gene>
    <name evidence="2" type="ORF">RCC_09854</name>
</gene>
<dbReference type="AlphaFoldDB" id="A0A2D3V1D6"/>
<keyword evidence="3" id="KW-1185">Reference proteome</keyword>
<name>A0A2D3V1D6_9PEZI</name>
<feature type="domain" description="BTB" evidence="1">
    <location>
        <begin position="15"/>
        <end position="82"/>
    </location>
</feature>
<protein>
    <recommendedName>
        <fullName evidence="1">BTB domain-containing protein</fullName>
    </recommendedName>
</protein>
<evidence type="ECO:0000313" key="3">
    <source>
        <dbReference type="Proteomes" id="UP000225277"/>
    </source>
</evidence>
<dbReference type="Gene3D" id="3.30.710.10">
    <property type="entry name" value="Potassium Channel Kv1.1, Chain A"/>
    <property type="match status" value="1"/>
</dbReference>
<accession>A0A2D3V1D6</accession>
<organism evidence="2 3">
    <name type="scientific">Ramularia collo-cygni</name>
    <dbReference type="NCBI Taxonomy" id="112498"/>
    <lineage>
        <taxon>Eukaryota</taxon>
        <taxon>Fungi</taxon>
        <taxon>Dikarya</taxon>
        <taxon>Ascomycota</taxon>
        <taxon>Pezizomycotina</taxon>
        <taxon>Dothideomycetes</taxon>
        <taxon>Dothideomycetidae</taxon>
        <taxon>Mycosphaerellales</taxon>
        <taxon>Mycosphaerellaceae</taxon>
        <taxon>Ramularia</taxon>
    </lineage>
</organism>
<reference evidence="2 3" key="1">
    <citation type="submission" date="2016-03" db="EMBL/GenBank/DDBJ databases">
        <authorList>
            <person name="Ploux O."/>
        </authorList>
    </citation>
    <scope>NUCLEOTIDE SEQUENCE [LARGE SCALE GENOMIC DNA]</scope>
    <source>
        <strain evidence="2 3">URUG2</strain>
    </source>
</reference>
<evidence type="ECO:0000259" key="1">
    <source>
        <dbReference type="PROSITE" id="PS50097"/>
    </source>
</evidence>
<dbReference type="SUPFAM" id="SSF54695">
    <property type="entry name" value="POZ domain"/>
    <property type="match status" value="1"/>
</dbReference>
<dbReference type="InterPro" id="IPR000210">
    <property type="entry name" value="BTB/POZ_dom"/>
</dbReference>
<dbReference type="EMBL" id="FJUY01000019">
    <property type="protein sequence ID" value="CZT24137.1"/>
    <property type="molecule type" value="Genomic_DNA"/>
</dbReference>
<dbReference type="RefSeq" id="XP_023630861.1">
    <property type="nucleotide sequence ID" value="XM_023775093.1"/>
</dbReference>
<dbReference type="PANTHER" id="PTHR47843">
    <property type="entry name" value="BTB DOMAIN-CONTAINING PROTEIN-RELATED"/>
    <property type="match status" value="1"/>
</dbReference>
<evidence type="ECO:0000313" key="2">
    <source>
        <dbReference type="EMBL" id="CZT24137.1"/>
    </source>
</evidence>
<dbReference type="PROSITE" id="PS50097">
    <property type="entry name" value="BTB"/>
    <property type="match status" value="1"/>
</dbReference>
<sequence>MEGLQFKSIIQCKPFRFLVGVKKYEFFVHPTLISHHSRPLSVLMNGSMQEAINGYASIDDVDGDTFARFVEYLYTGEYPAAEPLLLLDDGAIAQQHADQVRDSALPPELQEQPVHAEQSTTMKDALPAHEHDPWTAFSTTTTKTRKKPMTSQQRAWREFQSISFEVCAARPDSAPRANQEAYEGYTDVFLSHAKIYVFADRYDINNLRSLSLQKLHNTLVQFTLFEQRVSDIASLLQYCYEHTAEREGSTDDLRSLITRYVCCNLESMMKDETFRRTMKGDHVSSWDILNQVLHRLN</sequence>
<dbReference type="InterPro" id="IPR011333">
    <property type="entry name" value="SKP1/BTB/POZ_sf"/>
</dbReference>
<dbReference type="Proteomes" id="UP000225277">
    <property type="component" value="Unassembled WGS sequence"/>
</dbReference>
<dbReference type="PANTHER" id="PTHR47843:SF2">
    <property type="entry name" value="BTB DOMAIN-CONTAINING PROTEIN"/>
    <property type="match status" value="1"/>
</dbReference>
<proteinExistence type="predicted"/>
<dbReference type="STRING" id="112498.A0A2D3V1D6"/>
<dbReference type="GeneID" id="35604914"/>
<dbReference type="OrthoDB" id="9997739at2759"/>